<dbReference type="Gene3D" id="3.90.1580.10">
    <property type="entry name" value="paralog of FGE (formylglycine-generating enzyme)"/>
    <property type="match status" value="1"/>
</dbReference>
<dbReference type="Pfam" id="PF03781">
    <property type="entry name" value="FGE-sulfatase"/>
    <property type="match status" value="1"/>
</dbReference>
<proteinExistence type="predicted"/>
<gene>
    <name evidence="3" type="ORF">A3F84_12505</name>
</gene>
<sequence>MRIQVIVLAACLILSCGAWAAAADAPGIRVPAGAFWMGSDADTEAERPRRRVWLDAFTIDRFEVTFGRYRAFLDSTGRAPPFWGEAWARAYDWVDGRPPEGHGDHPVVVVSWTDADAFCRWAGGRLPTEAEWEKAARGTDGRRYPWGDRYETVRANAYGEEDGHLTSAAVGGYPSGASPYGAQDMAGNVWEWCADWYDPAYYHRGPERNPKGPAEGTRKVVRGGSLGAVPALLRTTFRMGNDPSFRAAAIGFRCVKDVK</sequence>
<dbReference type="AlphaFoldDB" id="A0A1F6CC55"/>
<dbReference type="InterPro" id="IPR051043">
    <property type="entry name" value="Sulfatase_Mod_Factor_Kinase"/>
</dbReference>
<dbReference type="PROSITE" id="PS51257">
    <property type="entry name" value="PROKAR_LIPOPROTEIN"/>
    <property type="match status" value="1"/>
</dbReference>
<dbReference type="InterPro" id="IPR016187">
    <property type="entry name" value="CTDL_fold"/>
</dbReference>
<dbReference type="Proteomes" id="UP000178606">
    <property type="component" value="Unassembled WGS sequence"/>
</dbReference>
<name>A0A1F6CC55_HANXR</name>
<feature type="chain" id="PRO_5009523313" description="Sulfatase-modifying factor enzyme-like domain-containing protein" evidence="1">
    <location>
        <begin position="21"/>
        <end position="259"/>
    </location>
</feature>
<dbReference type="InterPro" id="IPR042095">
    <property type="entry name" value="SUMF_sf"/>
</dbReference>
<dbReference type="EMBL" id="MFKF01000285">
    <property type="protein sequence ID" value="OGG46778.1"/>
    <property type="molecule type" value="Genomic_DNA"/>
</dbReference>
<comment type="caution">
    <text evidence="3">The sequence shown here is derived from an EMBL/GenBank/DDBJ whole genome shotgun (WGS) entry which is preliminary data.</text>
</comment>
<evidence type="ECO:0000256" key="1">
    <source>
        <dbReference type="SAM" id="SignalP"/>
    </source>
</evidence>
<accession>A0A1F6CC55</accession>
<feature type="signal peptide" evidence="1">
    <location>
        <begin position="1"/>
        <end position="20"/>
    </location>
</feature>
<dbReference type="GO" id="GO:0120147">
    <property type="term" value="F:formylglycine-generating oxidase activity"/>
    <property type="evidence" value="ECO:0007669"/>
    <property type="project" value="TreeGrafter"/>
</dbReference>
<protein>
    <recommendedName>
        <fullName evidence="2">Sulfatase-modifying factor enzyme-like domain-containing protein</fullName>
    </recommendedName>
</protein>
<evidence type="ECO:0000313" key="4">
    <source>
        <dbReference type="Proteomes" id="UP000178606"/>
    </source>
</evidence>
<dbReference type="InterPro" id="IPR005532">
    <property type="entry name" value="SUMF_dom"/>
</dbReference>
<evidence type="ECO:0000313" key="3">
    <source>
        <dbReference type="EMBL" id="OGG46778.1"/>
    </source>
</evidence>
<evidence type="ECO:0000259" key="2">
    <source>
        <dbReference type="Pfam" id="PF03781"/>
    </source>
</evidence>
<reference evidence="3 4" key="1">
    <citation type="journal article" date="2016" name="Nat. Commun.">
        <title>Thousands of microbial genomes shed light on interconnected biogeochemical processes in an aquifer system.</title>
        <authorList>
            <person name="Anantharaman K."/>
            <person name="Brown C.T."/>
            <person name="Hug L.A."/>
            <person name="Sharon I."/>
            <person name="Castelle C.J."/>
            <person name="Probst A.J."/>
            <person name="Thomas B.C."/>
            <person name="Singh A."/>
            <person name="Wilkins M.J."/>
            <person name="Karaoz U."/>
            <person name="Brodie E.L."/>
            <person name="Williams K.H."/>
            <person name="Hubbard S.S."/>
            <person name="Banfield J.F."/>
        </authorList>
    </citation>
    <scope>NUCLEOTIDE SEQUENCE [LARGE SCALE GENOMIC DNA]</scope>
    <source>
        <strain evidence="4">RIFCSPLOWO2_12_FULL_64_10</strain>
    </source>
</reference>
<keyword evidence="1" id="KW-0732">Signal</keyword>
<dbReference type="PANTHER" id="PTHR23150">
    <property type="entry name" value="SULFATASE MODIFYING FACTOR 1, 2"/>
    <property type="match status" value="1"/>
</dbReference>
<organism evidence="3 4">
    <name type="scientific">Handelsmanbacteria sp. (strain RIFCSPLOWO2_12_FULL_64_10)</name>
    <dbReference type="NCBI Taxonomy" id="1817868"/>
    <lineage>
        <taxon>Bacteria</taxon>
        <taxon>Candidatus Handelsmaniibacteriota</taxon>
    </lineage>
</organism>
<feature type="domain" description="Sulfatase-modifying factor enzyme-like" evidence="2">
    <location>
        <begin position="28"/>
        <end position="256"/>
    </location>
</feature>
<dbReference type="PANTHER" id="PTHR23150:SF19">
    <property type="entry name" value="FORMYLGLYCINE-GENERATING ENZYME"/>
    <property type="match status" value="1"/>
</dbReference>
<dbReference type="SUPFAM" id="SSF56436">
    <property type="entry name" value="C-type lectin-like"/>
    <property type="match status" value="1"/>
</dbReference>